<proteinExistence type="predicted"/>
<sequence>MAASVMINGVSYSQRFYGRMIPKRGQVKVAIVLGLAHTFASMFSPRKKCGAARLAHNEMAGARWPAIFSGGRVSRGFVSRPIPKRGQVKVAIVVGLAHSFASFFSHSASRRAASHI</sequence>
<dbReference type="PANTHER" id="PTHR36615:SF7">
    <property type="entry name" value="PROTEIN, PUTATIVE-RELATED"/>
    <property type="match status" value="1"/>
</dbReference>
<evidence type="ECO:0000313" key="2">
    <source>
        <dbReference type="Proteomes" id="UP000886885"/>
    </source>
</evidence>
<dbReference type="EMBL" id="JAAWWB010000008">
    <property type="protein sequence ID" value="KAG6776984.1"/>
    <property type="molecule type" value="Genomic_DNA"/>
</dbReference>
<dbReference type="Proteomes" id="UP000886885">
    <property type="component" value="Chromosome 4D"/>
</dbReference>
<organism evidence="1 2">
    <name type="scientific">Populus tomentosa</name>
    <name type="common">Chinese white poplar</name>
    <dbReference type="NCBI Taxonomy" id="118781"/>
    <lineage>
        <taxon>Eukaryota</taxon>
        <taxon>Viridiplantae</taxon>
        <taxon>Streptophyta</taxon>
        <taxon>Embryophyta</taxon>
        <taxon>Tracheophyta</taxon>
        <taxon>Spermatophyta</taxon>
        <taxon>Magnoliopsida</taxon>
        <taxon>eudicotyledons</taxon>
        <taxon>Gunneridae</taxon>
        <taxon>Pentapetalae</taxon>
        <taxon>rosids</taxon>
        <taxon>fabids</taxon>
        <taxon>Malpighiales</taxon>
        <taxon>Salicaceae</taxon>
        <taxon>Saliceae</taxon>
        <taxon>Populus</taxon>
    </lineage>
</organism>
<dbReference type="OrthoDB" id="1933849at2759"/>
<dbReference type="AlphaFoldDB" id="A0A8X7ZW07"/>
<name>A0A8X7ZW07_POPTO</name>
<reference evidence="1" key="1">
    <citation type="journal article" date="2020" name="bioRxiv">
        <title>Hybrid origin of Populus tomentosa Carr. identified through genome sequencing and phylogenomic analysis.</title>
        <authorList>
            <person name="An X."/>
            <person name="Gao K."/>
            <person name="Chen Z."/>
            <person name="Li J."/>
            <person name="Yang X."/>
            <person name="Yang X."/>
            <person name="Zhou J."/>
            <person name="Guo T."/>
            <person name="Zhao T."/>
            <person name="Huang S."/>
            <person name="Miao D."/>
            <person name="Khan W.U."/>
            <person name="Rao P."/>
            <person name="Ye M."/>
            <person name="Lei B."/>
            <person name="Liao W."/>
            <person name="Wang J."/>
            <person name="Ji L."/>
            <person name="Li Y."/>
            <person name="Guo B."/>
            <person name="Mustafa N.S."/>
            <person name="Li S."/>
            <person name="Yun Q."/>
            <person name="Keller S.R."/>
            <person name="Mao J."/>
            <person name="Zhang R."/>
            <person name="Strauss S.H."/>
        </authorList>
    </citation>
    <scope>NUCLEOTIDE SEQUENCE</scope>
    <source>
        <strain evidence="1">GM15</strain>
        <tissue evidence="1">Leaf</tissue>
    </source>
</reference>
<accession>A0A8X7ZW07</accession>
<keyword evidence="2" id="KW-1185">Reference proteome</keyword>
<dbReference type="PANTHER" id="PTHR36615">
    <property type="entry name" value="PROTEIN, PUTATIVE-RELATED"/>
    <property type="match status" value="1"/>
</dbReference>
<comment type="caution">
    <text evidence="1">The sequence shown here is derived from an EMBL/GenBank/DDBJ whole genome shotgun (WGS) entry which is preliminary data.</text>
</comment>
<gene>
    <name evidence="1" type="ORF">POTOM_016781</name>
</gene>
<evidence type="ECO:0000313" key="1">
    <source>
        <dbReference type="EMBL" id="KAG6776984.1"/>
    </source>
</evidence>
<protein>
    <submittedName>
        <fullName evidence="1">Uncharacterized protein</fullName>
    </submittedName>
</protein>